<dbReference type="AlphaFoldDB" id="A0LLW4"/>
<evidence type="ECO:0000313" key="1">
    <source>
        <dbReference type="EMBL" id="ABK18416.1"/>
    </source>
</evidence>
<name>A0LLW4_SYNFM</name>
<evidence type="ECO:0000313" key="2">
    <source>
        <dbReference type="Proteomes" id="UP000001784"/>
    </source>
</evidence>
<sequence>MHVASGFFRGRIQRRTRRQALPVNASVRPVIRGISSAERNEKRPGTLASRRVHSRMPARAVRVAADFLDEITIGERNVISWHEQNCRVLIVRQVKNGLRSNVSRIG</sequence>
<dbReference type="HOGENOM" id="CLU_2221915_0_0_7"/>
<dbReference type="InParanoid" id="A0LLW4"/>
<organism evidence="1 2">
    <name type="scientific">Syntrophobacter fumaroxidans (strain DSM 10017 / MPOB)</name>
    <dbReference type="NCBI Taxonomy" id="335543"/>
    <lineage>
        <taxon>Bacteria</taxon>
        <taxon>Pseudomonadati</taxon>
        <taxon>Thermodesulfobacteriota</taxon>
        <taxon>Syntrophobacteria</taxon>
        <taxon>Syntrophobacterales</taxon>
        <taxon>Syntrophobacteraceae</taxon>
        <taxon>Syntrophobacter</taxon>
    </lineage>
</organism>
<dbReference type="KEGG" id="sfu:Sfum_2738"/>
<keyword evidence="2" id="KW-1185">Reference proteome</keyword>
<dbReference type="EMBL" id="CP000478">
    <property type="protein sequence ID" value="ABK18416.1"/>
    <property type="molecule type" value="Genomic_DNA"/>
</dbReference>
<gene>
    <name evidence="1" type="ordered locus">Sfum_2738</name>
</gene>
<reference evidence="1 2" key="1">
    <citation type="submission" date="2006-10" db="EMBL/GenBank/DDBJ databases">
        <title>Complete sequence of Syntrophobacter fumaroxidans MPOB.</title>
        <authorList>
            <consortium name="US DOE Joint Genome Institute"/>
            <person name="Copeland A."/>
            <person name="Lucas S."/>
            <person name="Lapidus A."/>
            <person name="Barry K."/>
            <person name="Detter J.C."/>
            <person name="Glavina del Rio T."/>
            <person name="Hammon N."/>
            <person name="Israni S."/>
            <person name="Pitluck S."/>
            <person name="Goltsman E.G."/>
            <person name="Martinez M."/>
            <person name="Schmutz J."/>
            <person name="Larimer F."/>
            <person name="Land M."/>
            <person name="Hauser L."/>
            <person name="Kyrpides N."/>
            <person name="Kim E."/>
            <person name="Boone D.R."/>
            <person name="Brockman F."/>
            <person name="Culley D."/>
            <person name="Ferry J."/>
            <person name="Gunsalus R."/>
            <person name="McInerney M.J."/>
            <person name="Morrison M."/>
            <person name="Plugge C."/>
            <person name="Rohlin L."/>
            <person name="Scholten J."/>
            <person name="Sieber J."/>
            <person name="Stams A.J.M."/>
            <person name="Worm P."/>
            <person name="Henstra A.M."/>
            <person name="Richardson P."/>
        </authorList>
    </citation>
    <scope>NUCLEOTIDE SEQUENCE [LARGE SCALE GENOMIC DNA]</scope>
    <source>
        <strain evidence="2">DSM 10017 / MPOB</strain>
    </source>
</reference>
<protein>
    <submittedName>
        <fullName evidence="1">Uncharacterized protein</fullName>
    </submittedName>
</protein>
<dbReference type="Proteomes" id="UP000001784">
    <property type="component" value="Chromosome"/>
</dbReference>
<proteinExistence type="predicted"/>
<accession>A0LLW4</accession>